<dbReference type="GO" id="GO:0003677">
    <property type="term" value="F:DNA binding"/>
    <property type="evidence" value="ECO:0007669"/>
    <property type="project" value="UniProtKB-KW"/>
</dbReference>
<evidence type="ECO:0000313" key="7">
    <source>
        <dbReference type="Proteomes" id="UP000622475"/>
    </source>
</evidence>
<dbReference type="AlphaFoldDB" id="A0A929PUS7"/>
<organism evidence="6 7">
    <name type="scientific">Mucilaginibacter myungsuensis</name>
    <dbReference type="NCBI Taxonomy" id="649104"/>
    <lineage>
        <taxon>Bacteria</taxon>
        <taxon>Pseudomonadati</taxon>
        <taxon>Bacteroidota</taxon>
        <taxon>Sphingobacteriia</taxon>
        <taxon>Sphingobacteriales</taxon>
        <taxon>Sphingobacteriaceae</taxon>
        <taxon>Mucilaginibacter</taxon>
    </lineage>
</organism>
<sequence>MNDTPLQIIIAEDHPTYSFGVQQVLIGLEYIKVIGIVSDGKQLLHLINSVIPDLILMDINMPNLSGIDAAISIKKQHPQIKIIFLTMYEERSIINKCLQYGDGYLSKSSTAGELTTAINAVMAGQSFTLLNTNLNTPINKELSVNDELSKKHKLTKREIELILLLKEGMTTKEIAESLFLSYFTIETHRKNIFRKLEVKNLAGLINFATQNKITH</sequence>
<reference evidence="6" key="1">
    <citation type="submission" date="2020-10" db="EMBL/GenBank/DDBJ databases">
        <title>Mucilaginibacter mali sp. nov., isolated from rhizosphere soil of apple orchard.</title>
        <authorList>
            <person name="Lee J.-S."/>
            <person name="Kim H.S."/>
            <person name="Kim J.-S."/>
        </authorList>
    </citation>
    <scope>NUCLEOTIDE SEQUENCE</scope>
    <source>
        <strain evidence="6">KCTC 22746</strain>
    </source>
</reference>
<evidence type="ECO:0000313" key="6">
    <source>
        <dbReference type="EMBL" id="MBE9660409.1"/>
    </source>
</evidence>
<evidence type="ECO:0000256" key="2">
    <source>
        <dbReference type="ARBA" id="ARBA00023125"/>
    </source>
</evidence>
<dbReference type="Gene3D" id="3.40.50.2300">
    <property type="match status" value="1"/>
</dbReference>
<keyword evidence="2" id="KW-0238">DNA-binding</keyword>
<dbReference type="InterPro" id="IPR039420">
    <property type="entry name" value="WalR-like"/>
</dbReference>
<dbReference type="InterPro" id="IPR001789">
    <property type="entry name" value="Sig_transdc_resp-reg_receiver"/>
</dbReference>
<protein>
    <submittedName>
        <fullName evidence="6">Response regulator transcription factor</fullName>
    </submittedName>
</protein>
<dbReference type="GO" id="GO:0000160">
    <property type="term" value="P:phosphorelay signal transduction system"/>
    <property type="evidence" value="ECO:0007669"/>
    <property type="project" value="InterPro"/>
</dbReference>
<comment type="caution">
    <text evidence="6">The sequence shown here is derived from an EMBL/GenBank/DDBJ whole genome shotgun (WGS) entry which is preliminary data.</text>
</comment>
<gene>
    <name evidence="6" type="ORF">IRJ16_00795</name>
</gene>
<dbReference type="PANTHER" id="PTHR43214:SF43">
    <property type="entry name" value="TWO-COMPONENT RESPONSE REGULATOR"/>
    <property type="match status" value="1"/>
</dbReference>
<dbReference type="PANTHER" id="PTHR43214">
    <property type="entry name" value="TWO-COMPONENT RESPONSE REGULATOR"/>
    <property type="match status" value="1"/>
</dbReference>
<dbReference type="CDD" id="cd06170">
    <property type="entry name" value="LuxR_C_like"/>
    <property type="match status" value="1"/>
</dbReference>
<dbReference type="SMART" id="SM00448">
    <property type="entry name" value="REC"/>
    <property type="match status" value="1"/>
</dbReference>
<keyword evidence="7" id="KW-1185">Reference proteome</keyword>
<proteinExistence type="predicted"/>
<dbReference type="SMART" id="SM00421">
    <property type="entry name" value="HTH_LUXR"/>
    <property type="match status" value="1"/>
</dbReference>
<dbReference type="SUPFAM" id="SSF52172">
    <property type="entry name" value="CheY-like"/>
    <property type="match status" value="1"/>
</dbReference>
<dbReference type="InterPro" id="IPR058245">
    <property type="entry name" value="NreC/VraR/RcsB-like_REC"/>
</dbReference>
<dbReference type="PROSITE" id="PS50110">
    <property type="entry name" value="RESPONSE_REGULATORY"/>
    <property type="match status" value="1"/>
</dbReference>
<evidence type="ECO:0000259" key="4">
    <source>
        <dbReference type="PROSITE" id="PS50043"/>
    </source>
</evidence>
<dbReference type="Proteomes" id="UP000622475">
    <property type="component" value="Unassembled WGS sequence"/>
</dbReference>
<dbReference type="Pfam" id="PF00196">
    <property type="entry name" value="GerE"/>
    <property type="match status" value="1"/>
</dbReference>
<dbReference type="EMBL" id="JADFFL010000001">
    <property type="protein sequence ID" value="MBE9660409.1"/>
    <property type="molecule type" value="Genomic_DNA"/>
</dbReference>
<dbReference type="PROSITE" id="PS00622">
    <property type="entry name" value="HTH_LUXR_1"/>
    <property type="match status" value="1"/>
</dbReference>
<dbReference type="RefSeq" id="WP_194109612.1">
    <property type="nucleotide sequence ID" value="NZ_JADFFL010000001.1"/>
</dbReference>
<evidence type="ECO:0000259" key="5">
    <source>
        <dbReference type="PROSITE" id="PS50110"/>
    </source>
</evidence>
<dbReference type="InterPro" id="IPR000792">
    <property type="entry name" value="Tscrpt_reg_LuxR_C"/>
</dbReference>
<keyword evidence="1 3" id="KW-0597">Phosphoprotein</keyword>
<evidence type="ECO:0000256" key="1">
    <source>
        <dbReference type="ARBA" id="ARBA00022553"/>
    </source>
</evidence>
<dbReference type="InterPro" id="IPR016032">
    <property type="entry name" value="Sig_transdc_resp-reg_C-effctor"/>
</dbReference>
<dbReference type="GO" id="GO:0006355">
    <property type="term" value="P:regulation of DNA-templated transcription"/>
    <property type="evidence" value="ECO:0007669"/>
    <property type="project" value="InterPro"/>
</dbReference>
<dbReference type="SUPFAM" id="SSF46894">
    <property type="entry name" value="C-terminal effector domain of the bipartite response regulators"/>
    <property type="match status" value="1"/>
</dbReference>
<feature type="domain" description="Response regulatory" evidence="5">
    <location>
        <begin position="7"/>
        <end position="122"/>
    </location>
</feature>
<name>A0A929PUS7_9SPHI</name>
<feature type="modified residue" description="4-aspartylphosphate" evidence="3">
    <location>
        <position position="58"/>
    </location>
</feature>
<dbReference type="Pfam" id="PF00072">
    <property type="entry name" value="Response_reg"/>
    <property type="match status" value="1"/>
</dbReference>
<dbReference type="CDD" id="cd17535">
    <property type="entry name" value="REC_NarL-like"/>
    <property type="match status" value="1"/>
</dbReference>
<feature type="domain" description="HTH luxR-type" evidence="4">
    <location>
        <begin position="147"/>
        <end position="212"/>
    </location>
</feature>
<dbReference type="InterPro" id="IPR011006">
    <property type="entry name" value="CheY-like_superfamily"/>
</dbReference>
<evidence type="ECO:0000256" key="3">
    <source>
        <dbReference type="PROSITE-ProRule" id="PRU00169"/>
    </source>
</evidence>
<dbReference type="PROSITE" id="PS50043">
    <property type="entry name" value="HTH_LUXR_2"/>
    <property type="match status" value="1"/>
</dbReference>
<dbReference type="PRINTS" id="PR00038">
    <property type="entry name" value="HTHLUXR"/>
</dbReference>
<accession>A0A929PUS7</accession>